<evidence type="ECO:0000313" key="3">
    <source>
        <dbReference type="Proteomes" id="UP000250235"/>
    </source>
</evidence>
<dbReference type="Proteomes" id="UP000250235">
    <property type="component" value="Unassembled WGS sequence"/>
</dbReference>
<organism evidence="2 3">
    <name type="scientific">Dorcoceras hygrometricum</name>
    <dbReference type="NCBI Taxonomy" id="472368"/>
    <lineage>
        <taxon>Eukaryota</taxon>
        <taxon>Viridiplantae</taxon>
        <taxon>Streptophyta</taxon>
        <taxon>Embryophyta</taxon>
        <taxon>Tracheophyta</taxon>
        <taxon>Spermatophyta</taxon>
        <taxon>Magnoliopsida</taxon>
        <taxon>eudicotyledons</taxon>
        <taxon>Gunneridae</taxon>
        <taxon>Pentapetalae</taxon>
        <taxon>asterids</taxon>
        <taxon>lamiids</taxon>
        <taxon>Lamiales</taxon>
        <taxon>Gesneriaceae</taxon>
        <taxon>Didymocarpoideae</taxon>
        <taxon>Trichosporeae</taxon>
        <taxon>Loxocarpinae</taxon>
        <taxon>Dorcoceras</taxon>
    </lineage>
</organism>
<gene>
    <name evidence="2" type="ORF">F511_33685</name>
</gene>
<dbReference type="AlphaFoldDB" id="A0A2Z7BUP9"/>
<feature type="region of interest" description="Disordered" evidence="1">
    <location>
        <begin position="34"/>
        <end position="61"/>
    </location>
</feature>
<evidence type="ECO:0000313" key="2">
    <source>
        <dbReference type="EMBL" id="KZV35970.1"/>
    </source>
</evidence>
<reference evidence="2 3" key="1">
    <citation type="journal article" date="2015" name="Proc. Natl. Acad. Sci. U.S.A.">
        <title>The resurrection genome of Boea hygrometrica: A blueprint for survival of dehydration.</title>
        <authorList>
            <person name="Xiao L."/>
            <person name="Yang G."/>
            <person name="Zhang L."/>
            <person name="Yang X."/>
            <person name="Zhao S."/>
            <person name="Ji Z."/>
            <person name="Zhou Q."/>
            <person name="Hu M."/>
            <person name="Wang Y."/>
            <person name="Chen M."/>
            <person name="Xu Y."/>
            <person name="Jin H."/>
            <person name="Xiao X."/>
            <person name="Hu G."/>
            <person name="Bao F."/>
            <person name="Hu Y."/>
            <person name="Wan P."/>
            <person name="Li L."/>
            <person name="Deng X."/>
            <person name="Kuang T."/>
            <person name="Xiang C."/>
            <person name="Zhu J.K."/>
            <person name="Oliver M.J."/>
            <person name="He Y."/>
        </authorList>
    </citation>
    <scope>NUCLEOTIDE SEQUENCE [LARGE SCALE GENOMIC DNA]</scope>
    <source>
        <strain evidence="3">cv. XS01</strain>
    </source>
</reference>
<protein>
    <submittedName>
        <fullName evidence="2">Uncharacterized protein</fullName>
    </submittedName>
</protein>
<sequence length="334" mass="36082">MHNISTCHFKSIKRTICIMWSYGFLGRYTTSLEKSDDDVPQRQSAEEQPAVDTPNINAQQDLTGNPVVIDLTNNDSIQGQILPSVPAAGSVATNVQPDDTQSDVAPKDVEQAVASASPLVSRPTPEAAAASTNYQLVSSPPAGQQGASTSYHSVLRPTSGQPVASVRLALLQSEKASSFYTNALIQSKMASSFYTNTLHVDFESVLAMDDPVLMTRNVIETIHDRRLTLTRLPTHLESLGGGLVTLAMSLFDLQDVCIAIGSLATLDLPMVVDLIGIYGLKGPYCTLTTTNWFLQALSVIPRGSWGDVSRRSYHDPMGKSGIVIPEPQWLWAHG</sequence>
<accession>A0A2Z7BUP9</accession>
<evidence type="ECO:0000256" key="1">
    <source>
        <dbReference type="SAM" id="MobiDB-lite"/>
    </source>
</evidence>
<name>A0A2Z7BUP9_9LAMI</name>
<feature type="region of interest" description="Disordered" evidence="1">
    <location>
        <begin position="136"/>
        <end position="156"/>
    </location>
</feature>
<dbReference type="EMBL" id="KV003965">
    <property type="protein sequence ID" value="KZV35970.1"/>
    <property type="molecule type" value="Genomic_DNA"/>
</dbReference>
<keyword evidence="3" id="KW-1185">Reference proteome</keyword>
<proteinExistence type="predicted"/>